<sequence length="100" mass="9797">MTRIASVAAVLATLISTSAFAGELSSIVDAPKAPVRASAANAAAVQSPGTVGAMHLAADGVATSGADVRRDSRGLLTAANASWRAVPVVTVDALVTKPGT</sequence>
<organism evidence="2 5">
    <name type="scientific">Methylopila capsulata</name>
    <dbReference type="NCBI Taxonomy" id="61654"/>
    <lineage>
        <taxon>Bacteria</taxon>
        <taxon>Pseudomonadati</taxon>
        <taxon>Pseudomonadota</taxon>
        <taxon>Alphaproteobacteria</taxon>
        <taxon>Hyphomicrobiales</taxon>
        <taxon>Methylopilaceae</taxon>
        <taxon>Methylopila</taxon>
    </lineage>
</organism>
<accession>A0A9W6IVK2</accession>
<proteinExistence type="predicted"/>
<reference evidence="3 4" key="2">
    <citation type="submission" date="2021-01" db="EMBL/GenBank/DDBJ databases">
        <title>Genomic Encyclopedia of Type Strains, Phase IV (KMG-IV): sequencing the most valuable type-strain genomes for metagenomic binning, comparative biology and taxonomic classification.</title>
        <authorList>
            <person name="Goeker M."/>
        </authorList>
    </citation>
    <scope>NUCLEOTIDE SEQUENCE [LARGE SCALE GENOMIC DNA]</scope>
    <source>
        <strain evidence="3 4">DSM 6130</strain>
    </source>
</reference>
<dbReference type="EMBL" id="BSFF01000002">
    <property type="protein sequence ID" value="GLK56075.1"/>
    <property type="molecule type" value="Genomic_DNA"/>
</dbReference>
<feature type="chain" id="PRO_5040883735" evidence="1">
    <location>
        <begin position="22"/>
        <end position="100"/>
    </location>
</feature>
<keyword evidence="4" id="KW-1185">Reference proteome</keyword>
<gene>
    <name evidence="2" type="ORF">GCM10008170_20940</name>
    <name evidence="3" type="ORF">JOD31_000993</name>
</gene>
<feature type="signal peptide" evidence="1">
    <location>
        <begin position="1"/>
        <end position="21"/>
    </location>
</feature>
<dbReference type="EMBL" id="JAFBCY010000001">
    <property type="protein sequence ID" value="MBM7850781.1"/>
    <property type="molecule type" value="Genomic_DNA"/>
</dbReference>
<dbReference type="RefSeq" id="WP_204949163.1">
    <property type="nucleotide sequence ID" value="NZ_BSFF01000002.1"/>
</dbReference>
<protein>
    <submittedName>
        <fullName evidence="2">Uncharacterized protein</fullName>
    </submittedName>
</protein>
<evidence type="ECO:0000313" key="4">
    <source>
        <dbReference type="Proteomes" id="UP000758856"/>
    </source>
</evidence>
<name>A0A9W6IVK2_9HYPH</name>
<dbReference type="AlphaFoldDB" id="A0A9W6IVK2"/>
<comment type="caution">
    <text evidence="2">The sequence shown here is derived from an EMBL/GenBank/DDBJ whole genome shotgun (WGS) entry which is preliminary data.</text>
</comment>
<dbReference type="Proteomes" id="UP001143400">
    <property type="component" value="Unassembled WGS sequence"/>
</dbReference>
<keyword evidence="1" id="KW-0732">Signal</keyword>
<dbReference type="Proteomes" id="UP000758856">
    <property type="component" value="Unassembled WGS sequence"/>
</dbReference>
<evidence type="ECO:0000256" key="1">
    <source>
        <dbReference type="SAM" id="SignalP"/>
    </source>
</evidence>
<evidence type="ECO:0000313" key="3">
    <source>
        <dbReference type="EMBL" id="MBM7850781.1"/>
    </source>
</evidence>
<reference evidence="2" key="1">
    <citation type="journal article" date="2014" name="Int. J. Syst. Evol. Microbiol.">
        <title>Complete genome sequence of Corynebacterium casei LMG S-19264T (=DSM 44701T), isolated from a smear-ripened cheese.</title>
        <authorList>
            <consortium name="US DOE Joint Genome Institute (JGI-PGF)"/>
            <person name="Walter F."/>
            <person name="Albersmeier A."/>
            <person name="Kalinowski J."/>
            <person name="Ruckert C."/>
        </authorList>
    </citation>
    <scope>NUCLEOTIDE SEQUENCE</scope>
    <source>
        <strain evidence="2">VKM B-1606</strain>
    </source>
</reference>
<evidence type="ECO:0000313" key="5">
    <source>
        <dbReference type="Proteomes" id="UP001143400"/>
    </source>
</evidence>
<evidence type="ECO:0000313" key="2">
    <source>
        <dbReference type="EMBL" id="GLK56075.1"/>
    </source>
</evidence>
<reference evidence="2" key="3">
    <citation type="submission" date="2023-01" db="EMBL/GenBank/DDBJ databases">
        <authorList>
            <person name="Sun Q."/>
            <person name="Evtushenko L."/>
        </authorList>
    </citation>
    <scope>NUCLEOTIDE SEQUENCE</scope>
    <source>
        <strain evidence="2">VKM B-1606</strain>
    </source>
</reference>